<dbReference type="OrthoDB" id="5738160at2"/>
<dbReference type="EMBL" id="CP014143">
    <property type="protein sequence ID" value="AOS98474.1"/>
    <property type="molecule type" value="Genomic_DNA"/>
</dbReference>
<keyword evidence="1" id="KW-0472">Membrane</keyword>
<dbReference type="Proteomes" id="UP000095672">
    <property type="component" value="Chromosome"/>
</dbReference>
<keyword evidence="1" id="KW-1133">Transmembrane helix</keyword>
<protein>
    <recommendedName>
        <fullName evidence="4">Toxin CptA</fullName>
    </recommendedName>
</protein>
<name>A0A1C9WBE8_9GAMM</name>
<accession>A0A1C9WBE8</accession>
<evidence type="ECO:0000256" key="1">
    <source>
        <dbReference type="SAM" id="Phobius"/>
    </source>
</evidence>
<evidence type="ECO:0000313" key="3">
    <source>
        <dbReference type="Proteomes" id="UP000095672"/>
    </source>
</evidence>
<proteinExistence type="predicted"/>
<organism evidence="2 3">
    <name type="scientific">Microbulbifer aggregans</name>
    <dbReference type="NCBI Taxonomy" id="1769779"/>
    <lineage>
        <taxon>Bacteria</taxon>
        <taxon>Pseudomonadati</taxon>
        <taxon>Pseudomonadota</taxon>
        <taxon>Gammaproteobacteria</taxon>
        <taxon>Cellvibrionales</taxon>
        <taxon>Microbulbiferaceae</taxon>
        <taxon>Microbulbifer</taxon>
    </lineage>
</organism>
<gene>
    <name evidence="2" type="ORF">AUP74_03108</name>
</gene>
<keyword evidence="1" id="KW-0812">Transmembrane</keyword>
<dbReference type="AlphaFoldDB" id="A0A1C9WBE8"/>
<dbReference type="Pfam" id="PF07254">
    <property type="entry name" value="Cpta_toxin"/>
    <property type="match status" value="1"/>
</dbReference>
<dbReference type="RefSeq" id="WP_083261040.1">
    <property type="nucleotide sequence ID" value="NZ_CP014143.1"/>
</dbReference>
<dbReference type="KEGG" id="micc:AUP74_03108"/>
<sequence length="153" mass="17446">MTTPDCRNNAGPRNPQNAGRSALLRCPVFPSRLLSLLLALIVLQALLVLWFSGFALSLLLPATLLVIALGIREWRRLQRNRGELSTSERRWFWRDACGELEEISVCGELVLWPWLIVINGRNASGQRRRLVLGRDSVAATDWRRLQVALRYSR</sequence>
<reference evidence="3" key="1">
    <citation type="submission" date="2016-01" db="EMBL/GenBank/DDBJ databases">
        <title>Complete genome sequence of Microbulbifer sp. CCB-MM1, a halophile isolated from Matang Mangrove Forest, Perak.</title>
        <authorList>
            <person name="Moh T.H."/>
            <person name="Dinesh B."/>
            <person name="Lau N.-S."/>
            <person name="Go F."/>
            <person name="Alexander Chong S.-C."/>
        </authorList>
    </citation>
    <scope>NUCLEOTIDE SEQUENCE [LARGE SCALE GENOMIC DNA]</scope>
    <source>
        <strain evidence="3">CCB-MM1</strain>
    </source>
</reference>
<dbReference type="InterPro" id="IPR009883">
    <property type="entry name" value="YgfX"/>
</dbReference>
<feature type="transmembrane region" description="Helical" evidence="1">
    <location>
        <begin position="22"/>
        <end position="43"/>
    </location>
</feature>
<evidence type="ECO:0000313" key="2">
    <source>
        <dbReference type="EMBL" id="AOS98474.1"/>
    </source>
</evidence>
<feature type="transmembrane region" description="Helical" evidence="1">
    <location>
        <begin position="49"/>
        <end position="71"/>
    </location>
</feature>
<evidence type="ECO:0008006" key="4">
    <source>
        <dbReference type="Google" id="ProtNLM"/>
    </source>
</evidence>
<keyword evidence="3" id="KW-1185">Reference proteome</keyword>
<dbReference type="STRING" id="1769779.AUP74_03108"/>